<dbReference type="HOGENOM" id="CLU_083598_1_0_10"/>
<sequence length="211" mass="24695">MLNFAFHIIYNSSRNVYYLERLWIWLTRLTRCRGFGIQSPSAYSFVRYVVNEHYPYYAYADLTNSHPQLGKRPRKLGEFYFRLANFAQASHWLCCGQAPHWLAPYVQAGCKATEVCNIDASDFHADASPEQPLVVHLLDPLHAEGTYERVLPMLNQRSILVLNDIRLSSHSRQLWQKLRHDPRTGVTFDLHYCGLVFFDTARPKQHYVINF</sequence>
<dbReference type="AlphaFoldDB" id="A0A069QK76"/>
<dbReference type="Proteomes" id="UP000027442">
    <property type="component" value="Unassembled WGS sequence"/>
</dbReference>
<reference evidence="1 2" key="1">
    <citation type="submission" date="2013-08" db="EMBL/GenBank/DDBJ databases">
        <authorList>
            <person name="Weinstock G."/>
            <person name="Sodergren E."/>
            <person name="Wylie T."/>
            <person name="Fulton L."/>
            <person name="Fulton R."/>
            <person name="Fronick C."/>
            <person name="O'Laughlin M."/>
            <person name="Godfrey J."/>
            <person name="Miner T."/>
            <person name="Herter B."/>
            <person name="Appelbaum E."/>
            <person name="Cordes M."/>
            <person name="Lek S."/>
            <person name="Wollam A."/>
            <person name="Pepin K.H."/>
            <person name="Palsikar V.B."/>
            <person name="Mitreva M."/>
            <person name="Wilson R.K."/>
        </authorList>
    </citation>
    <scope>NUCLEOTIDE SEQUENCE [LARGE SCALE GENOMIC DNA]</scope>
    <source>
        <strain evidence="1 2">ATCC 15930</strain>
    </source>
</reference>
<dbReference type="PATRIC" id="fig|1122985.7.peg.1542"/>
<dbReference type="EMBL" id="JNGW01000063">
    <property type="protein sequence ID" value="KDR52464.1"/>
    <property type="molecule type" value="Genomic_DNA"/>
</dbReference>
<accession>A0A069QK76</accession>
<evidence type="ECO:0000313" key="1">
    <source>
        <dbReference type="EMBL" id="KDR52464.1"/>
    </source>
</evidence>
<gene>
    <name evidence="1" type="ORF">HMPREF1991_01484</name>
</gene>
<proteinExistence type="predicted"/>
<protein>
    <recommendedName>
        <fullName evidence="3">Class I SAM-dependent methyltransferase</fullName>
    </recommendedName>
</protein>
<name>A0A069QK76_HOYLO</name>
<keyword evidence="2" id="KW-1185">Reference proteome</keyword>
<organism evidence="1 2">
    <name type="scientific">Hoylesella loescheii DSM 19665 = JCM 12249 = ATCC 15930</name>
    <dbReference type="NCBI Taxonomy" id="1122985"/>
    <lineage>
        <taxon>Bacteria</taxon>
        <taxon>Pseudomonadati</taxon>
        <taxon>Bacteroidota</taxon>
        <taxon>Bacteroidia</taxon>
        <taxon>Bacteroidales</taxon>
        <taxon>Prevotellaceae</taxon>
        <taxon>Hoylesella</taxon>
    </lineage>
</organism>
<evidence type="ECO:0000313" key="2">
    <source>
        <dbReference type="Proteomes" id="UP000027442"/>
    </source>
</evidence>
<comment type="caution">
    <text evidence="1">The sequence shown here is derived from an EMBL/GenBank/DDBJ whole genome shotgun (WGS) entry which is preliminary data.</text>
</comment>
<dbReference type="RefSeq" id="WP_018968208.1">
    <property type="nucleotide sequence ID" value="NZ_KB899222.1"/>
</dbReference>
<evidence type="ECO:0008006" key="3">
    <source>
        <dbReference type="Google" id="ProtNLM"/>
    </source>
</evidence>
<dbReference type="eggNOG" id="COG4122">
    <property type="taxonomic scope" value="Bacteria"/>
</dbReference>